<dbReference type="EMBL" id="PFBZ01000176">
    <property type="protein sequence ID" value="PIT86283.1"/>
    <property type="molecule type" value="Genomic_DNA"/>
</dbReference>
<dbReference type="PANTHER" id="PTHR21666:SF268">
    <property type="entry name" value="PEPTIDASE M23 DOMAIN-CONTAINING PROTEIN"/>
    <property type="match status" value="1"/>
</dbReference>
<accession>A0A2M6W0F3</accession>
<dbReference type="SUPFAM" id="SSF51261">
    <property type="entry name" value="Duplicated hybrid motif"/>
    <property type="match status" value="1"/>
</dbReference>
<evidence type="ECO:0000259" key="2">
    <source>
        <dbReference type="Pfam" id="PF01471"/>
    </source>
</evidence>
<dbReference type="Proteomes" id="UP000229362">
    <property type="component" value="Unassembled WGS sequence"/>
</dbReference>
<evidence type="ECO:0000313" key="5">
    <source>
        <dbReference type="Proteomes" id="UP000229362"/>
    </source>
</evidence>
<sequence length="367" mass="39171">MRISTFLLACFVWALPITVCAADTPWYRYTRNDTTGRAVQALGPIPVTQIPIPILFGISVGDFAPNFGVPRSGGRTHEGQDIVALLGTPIVSPTNAVVTHIRYGASAGHSVYTANPGNQTFAYLHLDRIHPGLAVGDVLERGDVLGYVGDTGNASGGAAHLHFEILEHTPLDPFPRLTKNFTAKEKITFAEKLLADLPPLEANDLRTFLRASFPNEFVATASVEETAPQPSTNSAAGRVLAAAPTDLTHDATGEGVTMLQLFLINERIGKQGKALEEVGATGYFGEITYLALREYQQTVGIIPADGVYNADTRAQLRRKAGLPKVIENPVTTQPTPPVEAVPTPTAVATSPLMLAGMPQINLSKDDT</sequence>
<dbReference type="CDD" id="cd12797">
    <property type="entry name" value="M23_peptidase"/>
    <property type="match status" value="1"/>
</dbReference>
<feature type="domain" description="M23ase beta-sheet core" evidence="3">
    <location>
        <begin position="76"/>
        <end position="173"/>
    </location>
</feature>
<dbReference type="InterPro" id="IPR036366">
    <property type="entry name" value="PGBDSf"/>
</dbReference>
<evidence type="ECO:0000313" key="4">
    <source>
        <dbReference type="EMBL" id="PIT86283.1"/>
    </source>
</evidence>
<dbReference type="Pfam" id="PF01551">
    <property type="entry name" value="Peptidase_M23"/>
    <property type="match status" value="1"/>
</dbReference>
<dbReference type="Gene3D" id="1.10.101.10">
    <property type="entry name" value="PGBD-like superfamily/PGBD"/>
    <property type="match status" value="1"/>
</dbReference>
<protein>
    <recommendedName>
        <fullName evidence="6">Peptidase M23 domain-containing protein</fullName>
    </recommendedName>
</protein>
<gene>
    <name evidence="4" type="ORF">COU33_04050</name>
</gene>
<comment type="caution">
    <text evidence="4">The sequence shown here is derived from an EMBL/GenBank/DDBJ whole genome shotgun (WGS) entry which is preliminary data.</text>
</comment>
<feature type="non-terminal residue" evidence="4">
    <location>
        <position position="367"/>
    </location>
</feature>
<dbReference type="InterPro" id="IPR050570">
    <property type="entry name" value="Cell_wall_metabolism_enzyme"/>
</dbReference>
<feature type="signal peptide" evidence="1">
    <location>
        <begin position="1"/>
        <end position="21"/>
    </location>
</feature>
<evidence type="ECO:0008006" key="6">
    <source>
        <dbReference type="Google" id="ProtNLM"/>
    </source>
</evidence>
<dbReference type="Pfam" id="PF01471">
    <property type="entry name" value="PG_binding_1"/>
    <property type="match status" value="1"/>
</dbReference>
<dbReference type="InterPro" id="IPR036365">
    <property type="entry name" value="PGBD-like_sf"/>
</dbReference>
<feature type="chain" id="PRO_5014947857" description="Peptidase M23 domain-containing protein" evidence="1">
    <location>
        <begin position="22"/>
        <end position="367"/>
    </location>
</feature>
<evidence type="ECO:0000259" key="3">
    <source>
        <dbReference type="Pfam" id="PF01551"/>
    </source>
</evidence>
<dbReference type="GO" id="GO:0004222">
    <property type="term" value="F:metalloendopeptidase activity"/>
    <property type="evidence" value="ECO:0007669"/>
    <property type="project" value="TreeGrafter"/>
</dbReference>
<evidence type="ECO:0000256" key="1">
    <source>
        <dbReference type="SAM" id="SignalP"/>
    </source>
</evidence>
<dbReference type="PANTHER" id="PTHR21666">
    <property type="entry name" value="PEPTIDASE-RELATED"/>
    <property type="match status" value="1"/>
</dbReference>
<dbReference type="InterPro" id="IPR011055">
    <property type="entry name" value="Dup_hybrid_motif"/>
</dbReference>
<feature type="domain" description="Peptidoglycan binding-like" evidence="2">
    <location>
        <begin position="253"/>
        <end position="316"/>
    </location>
</feature>
<organism evidence="4 5">
    <name type="scientific">Candidatus Magasanikbacteria bacterium CG10_big_fil_rev_8_21_14_0_10_43_6</name>
    <dbReference type="NCBI Taxonomy" id="1974650"/>
    <lineage>
        <taxon>Bacteria</taxon>
        <taxon>Candidatus Magasanikiibacteriota</taxon>
    </lineage>
</organism>
<name>A0A2M6W0F3_9BACT</name>
<reference evidence="5" key="1">
    <citation type="submission" date="2017-09" db="EMBL/GenBank/DDBJ databases">
        <title>Depth-based differentiation of microbial function through sediment-hosted aquifers and enrichment of novel symbionts in the deep terrestrial subsurface.</title>
        <authorList>
            <person name="Probst A.J."/>
            <person name="Ladd B."/>
            <person name="Jarett J.K."/>
            <person name="Geller-Mcgrath D.E."/>
            <person name="Sieber C.M.K."/>
            <person name="Emerson J.B."/>
            <person name="Anantharaman K."/>
            <person name="Thomas B.C."/>
            <person name="Malmstrom R."/>
            <person name="Stieglmeier M."/>
            <person name="Klingl A."/>
            <person name="Woyke T."/>
            <person name="Ryan C.M."/>
            <person name="Banfield J.F."/>
        </authorList>
    </citation>
    <scope>NUCLEOTIDE SEQUENCE [LARGE SCALE GENOMIC DNA]</scope>
</reference>
<dbReference type="AlphaFoldDB" id="A0A2M6W0F3"/>
<dbReference type="InterPro" id="IPR016047">
    <property type="entry name" value="M23ase_b-sheet_dom"/>
</dbReference>
<proteinExistence type="predicted"/>
<dbReference type="InterPro" id="IPR002477">
    <property type="entry name" value="Peptidoglycan-bd-like"/>
</dbReference>
<dbReference type="SUPFAM" id="SSF47090">
    <property type="entry name" value="PGBD-like"/>
    <property type="match status" value="1"/>
</dbReference>
<keyword evidence="1" id="KW-0732">Signal</keyword>
<dbReference type="Gene3D" id="2.70.70.10">
    <property type="entry name" value="Glucose Permease (Domain IIA)"/>
    <property type="match status" value="1"/>
</dbReference>